<gene>
    <name evidence="1" type="ORF">Nepgr_032996</name>
</gene>
<organism evidence="1 2">
    <name type="scientific">Nepenthes gracilis</name>
    <name type="common">Slender pitcher plant</name>
    <dbReference type="NCBI Taxonomy" id="150966"/>
    <lineage>
        <taxon>Eukaryota</taxon>
        <taxon>Viridiplantae</taxon>
        <taxon>Streptophyta</taxon>
        <taxon>Embryophyta</taxon>
        <taxon>Tracheophyta</taxon>
        <taxon>Spermatophyta</taxon>
        <taxon>Magnoliopsida</taxon>
        <taxon>eudicotyledons</taxon>
        <taxon>Gunneridae</taxon>
        <taxon>Pentapetalae</taxon>
        <taxon>Caryophyllales</taxon>
        <taxon>Nepenthaceae</taxon>
        <taxon>Nepenthes</taxon>
    </lineage>
</organism>
<proteinExistence type="predicted"/>
<protein>
    <submittedName>
        <fullName evidence="1">Uncharacterized protein</fullName>
    </submittedName>
</protein>
<comment type="caution">
    <text evidence="1">The sequence shown here is derived from an EMBL/GenBank/DDBJ whole genome shotgun (WGS) entry which is preliminary data.</text>
</comment>
<evidence type="ECO:0000313" key="2">
    <source>
        <dbReference type="Proteomes" id="UP001279734"/>
    </source>
</evidence>
<dbReference type="EMBL" id="BSYO01000039">
    <property type="protein sequence ID" value="GMH31153.1"/>
    <property type="molecule type" value="Genomic_DNA"/>
</dbReference>
<reference evidence="1" key="1">
    <citation type="submission" date="2023-05" db="EMBL/GenBank/DDBJ databases">
        <title>Nepenthes gracilis genome sequencing.</title>
        <authorList>
            <person name="Fukushima K."/>
        </authorList>
    </citation>
    <scope>NUCLEOTIDE SEQUENCE</scope>
    <source>
        <strain evidence="1">SING2019-196</strain>
    </source>
</reference>
<evidence type="ECO:0000313" key="1">
    <source>
        <dbReference type="EMBL" id="GMH31153.1"/>
    </source>
</evidence>
<dbReference type="Proteomes" id="UP001279734">
    <property type="component" value="Unassembled WGS sequence"/>
</dbReference>
<keyword evidence="2" id="KW-1185">Reference proteome</keyword>
<accession>A0AAD3Y6J5</accession>
<dbReference type="AlphaFoldDB" id="A0AAD3Y6J5"/>
<sequence>MTTEYGPQRLIPQSSDRNFFGYSALANLPKASFPEPTIWKVFCSWNCRVVLADQSEILLSYVVLAVKV</sequence>
<name>A0AAD3Y6J5_NEPGR</name>